<organism evidence="2 3">
    <name type="scientific">Litoreibacter ponti</name>
    <dbReference type="NCBI Taxonomy" id="1510457"/>
    <lineage>
        <taxon>Bacteria</taxon>
        <taxon>Pseudomonadati</taxon>
        <taxon>Pseudomonadota</taxon>
        <taxon>Alphaproteobacteria</taxon>
        <taxon>Rhodobacterales</taxon>
        <taxon>Roseobacteraceae</taxon>
        <taxon>Litoreibacter</taxon>
    </lineage>
</organism>
<evidence type="ECO:0000313" key="3">
    <source>
        <dbReference type="Proteomes" id="UP000243978"/>
    </source>
</evidence>
<dbReference type="RefSeq" id="WP_107844335.1">
    <property type="nucleotide sequence ID" value="NZ_QBKS01000001.1"/>
</dbReference>
<dbReference type="AlphaFoldDB" id="A0A2T6BJ93"/>
<comment type="caution">
    <text evidence="2">The sequence shown here is derived from an EMBL/GenBank/DDBJ whole genome shotgun (WGS) entry which is preliminary data.</text>
</comment>
<dbReference type="Proteomes" id="UP000243978">
    <property type="component" value="Unassembled WGS sequence"/>
</dbReference>
<evidence type="ECO:0000256" key="1">
    <source>
        <dbReference type="SAM" id="MobiDB-lite"/>
    </source>
</evidence>
<feature type="compositionally biased region" description="Low complexity" evidence="1">
    <location>
        <begin position="1118"/>
        <end position="1129"/>
    </location>
</feature>
<dbReference type="OrthoDB" id="134981at2"/>
<proteinExistence type="predicted"/>
<feature type="compositionally biased region" description="Basic and acidic residues" evidence="1">
    <location>
        <begin position="1095"/>
        <end position="1106"/>
    </location>
</feature>
<protein>
    <submittedName>
        <fullName evidence="2">Uncharacterized protein</fullName>
    </submittedName>
</protein>
<feature type="compositionally biased region" description="Basic and acidic residues" evidence="1">
    <location>
        <begin position="1021"/>
        <end position="1037"/>
    </location>
</feature>
<name>A0A2T6BJ93_9RHOB</name>
<keyword evidence="3" id="KW-1185">Reference proteome</keyword>
<feature type="region of interest" description="Disordered" evidence="1">
    <location>
        <begin position="1088"/>
        <end position="1157"/>
    </location>
</feature>
<gene>
    <name evidence="2" type="ORF">C8N43_0763</name>
</gene>
<evidence type="ECO:0000313" key="2">
    <source>
        <dbReference type="EMBL" id="PTX56112.1"/>
    </source>
</evidence>
<sequence length="1157" mass="125778">MKGSHSRLSHQPEQRYSNLAHVQGGMLTEADLTEAGQIHQARDDAQGAAFAGAGVPAEGGMCGWDEEGQFVLLDGTVFAQGKQGHFELGGMTTDLAEAMKFQADLPQGPEPTPGLVYVDLWERPVFATEDGYLADAGLHGAETSYRTRTMVQLKTLPTVKSYEDVLDSFEKSPAFLPKGTATLNVQLRGGETSIDTCDPCADIINIDKVLPNALFRVEVLSVEREKGEMKAVRLAWSMENAEAVEPMGSRSALSRDNAVYEYFSDETDMQAGYFHDDYLPARGAFTTDLTTETPSDDTLEKKEVGYTHVRRWDGMARVPLGSRSKASGPSAAGSAMTDKSGQITFSTEMFTVQITHGKREMVAGDYWLVELRRYAPDGAQVLLNGHPLEKEEGQPPLGPVHHFCPIGMWNGEGFEEVPDILYRRLSFPTLADIPADHVGYFPDPDCALLGETQTVQEALDRVCEIDARHVGFTPSDPDCDTLQGTRSVDEALNKLCAADNNKQLQLMLRTMMDWGVVCGVSVAQGEKGIEVSGGVVLDRAGVLHELERETVVLSEFDDGQLLPDAKTFAGFAKRKVEICLSVGFNGTKRAFFLSPANMVYDPSDLTLSDRVEACLEGRGSLTESDLFEKIAGKEEPLTALTMMHVCLRNDIRPMDGMEFDKRLQGAAETLLKQLVEDYGKRLQKTGDPLADRKVAELNEIIAALESGLKDSGLKGTGGQLALVAKTLGLAAIMKKDEEFRLECLCTRVVPDCPPAIEGWTLVPLGCVELSNYKKGSVAESDVCMMCCRKQANTPRSQRYYNGDLIGTILSGFKALCTEEELRVDNGPSNRLRAWLAAAGPAPWDPPNKTPLWPAKPTYGDGGVQLAGPFYGHSDGGAEVLNQWKRGFNPPIIDITGQKSEEAIKKLEGAGLKVVEKFNVKNIAGILEMSDGKPLLNRRPGPGDEVILLDNDGLAVEFVVIRQARRFNFIGTKLLGGLKFQPGVVPKTDFVLAEGFKGGADLGKLLGNLQGKNIAQGGKTQPAKDTKPQPEVKKDPDKTAKAEVLDAKVMVNPALIKKQLQGFNGQPQAERFKVQRNTGLRQNITLNKDTNAARANVDKDKPKDPAKAKATTKARSTGKAKAGAKNTAKATGRRPNVGNRTARKTTARTRPGTPREPK</sequence>
<reference evidence="2 3" key="1">
    <citation type="submission" date="2018-04" db="EMBL/GenBank/DDBJ databases">
        <title>Genomic Encyclopedia of Archaeal and Bacterial Type Strains, Phase II (KMG-II): from individual species to whole genera.</title>
        <authorList>
            <person name="Goeker M."/>
        </authorList>
    </citation>
    <scope>NUCLEOTIDE SEQUENCE [LARGE SCALE GENOMIC DNA]</scope>
    <source>
        <strain evidence="2 3">DSM 100977</strain>
    </source>
</reference>
<accession>A0A2T6BJ93</accession>
<dbReference type="EMBL" id="QBKS01000001">
    <property type="protein sequence ID" value="PTX56112.1"/>
    <property type="molecule type" value="Genomic_DNA"/>
</dbReference>
<feature type="region of interest" description="Disordered" evidence="1">
    <location>
        <begin position="319"/>
        <end position="338"/>
    </location>
</feature>
<feature type="compositionally biased region" description="Low complexity" evidence="1">
    <location>
        <begin position="321"/>
        <end position="335"/>
    </location>
</feature>
<feature type="region of interest" description="Disordered" evidence="1">
    <location>
        <begin position="1012"/>
        <end position="1037"/>
    </location>
</feature>